<dbReference type="GO" id="GO:0009116">
    <property type="term" value="P:nucleoside metabolic process"/>
    <property type="evidence" value="ECO:0007669"/>
    <property type="project" value="InterPro"/>
</dbReference>
<name>A0A9Q1KXA5_9CARY</name>
<dbReference type="InterPro" id="IPR000845">
    <property type="entry name" value="Nucleoside_phosphorylase_d"/>
</dbReference>
<dbReference type="Pfam" id="PF01048">
    <property type="entry name" value="PNP_UDP_1"/>
    <property type="match status" value="1"/>
</dbReference>
<dbReference type="EMBL" id="JAKOGI010000009">
    <property type="protein sequence ID" value="KAJ8451384.1"/>
    <property type="molecule type" value="Genomic_DNA"/>
</dbReference>
<comment type="caution">
    <text evidence="3">The sequence shown here is derived from an EMBL/GenBank/DDBJ whole genome shotgun (WGS) entry which is preliminary data.</text>
</comment>
<feature type="chain" id="PRO_5040362617" description="Nucleoside phosphorylase domain-containing protein" evidence="1">
    <location>
        <begin position="31"/>
        <end position="307"/>
    </location>
</feature>
<accession>A0A9Q1KXA5</accession>
<reference evidence="3" key="1">
    <citation type="submission" date="2022-04" db="EMBL/GenBank/DDBJ databases">
        <title>Carnegiea gigantea Genome sequencing and assembly v2.</title>
        <authorList>
            <person name="Copetti D."/>
            <person name="Sanderson M.J."/>
            <person name="Burquez A."/>
            <person name="Wojciechowski M.F."/>
        </authorList>
    </citation>
    <scope>NUCLEOTIDE SEQUENCE</scope>
    <source>
        <strain evidence="3">SGP5-SGP5p</strain>
        <tissue evidence="3">Aerial part</tissue>
    </source>
</reference>
<dbReference type="OrthoDB" id="1916878at2759"/>
<dbReference type="PANTHER" id="PTHR21234:SF43">
    <property type="entry name" value="OS06G0112100 PROTEIN"/>
    <property type="match status" value="1"/>
</dbReference>
<evidence type="ECO:0000313" key="3">
    <source>
        <dbReference type="EMBL" id="KAJ8451384.1"/>
    </source>
</evidence>
<organism evidence="3 4">
    <name type="scientific">Carnegiea gigantea</name>
    <dbReference type="NCBI Taxonomy" id="171969"/>
    <lineage>
        <taxon>Eukaryota</taxon>
        <taxon>Viridiplantae</taxon>
        <taxon>Streptophyta</taxon>
        <taxon>Embryophyta</taxon>
        <taxon>Tracheophyta</taxon>
        <taxon>Spermatophyta</taxon>
        <taxon>Magnoliopsida</taxon>
        <taxon>eudicotyledons</taxon>
        <taxon>Gunneridae</taxon>
        <taxon>Pentapetalae</taxon>
        <taxon>Caryophyllales</taxon>
        <taxon>Cactineae</taxon>
        <taxon>Cactaceae</taxon>
        <taxon>Cactoideae</taxon>
        <taxon>Echinocereeae</taxon>
        <taxon>Carnegiea</taxon>
    </lineage>
</organism>
<dbReference type="Proteomes" id="UP001153076">
    <property type="component" value="Unassembled WGS sequence"/>
</dbReference>
<gene>
    <name evidence="3" type="ORF">Cgig2_017775</name>
</gene>
<keyword evidence="1" id="KW-0732">Signal</keyword>
<dbReference type="CDD" id="cd09008">
    <property type="entry name" value="MTAN"/>
    <property type="match status" value="1"/>
</dbReference>
<evidence type="ECO:0000256" key="1">
    <source>
        <dbReference type="SAM" id="SignalP"/>
    </source>
</evidence>
<proteinExistence type="predicted"/>
<protein>
    <recommendedName>
        <fullName evidence="2">Nucleoside phosphorylase domain-containing protein</fullName>
    </recommendedName>
</protein>
<keyword evidence="4" id="KW-1185">Reference proteome</keyword>
<dbReference type="Gene3D" id="3.40.50.1580">
    <property type="entry name" value="Nucleoside phosphorylase domain"/>
    <property type="match status" value="1"/>
</dbReference>
<dbReference type="SUPFAM" id="SSF53167">
    <property type="entry name" value="Purine and uridine phosphorylases"/>
    <property type="match status" value="1"/>
</dbReference>
<dbReference type="AlphaFoldDB" id="A0A9Q1KXA5"/>
<dbReference type="GO" id="GO:0003824">
    <property type="term" value="F:catalytic activity"/>
    <property type="evidence" value="ECO:0007669"/>
    <property type="project" value="InterPro"/>
</dbReference>
<evidence type="ECO:0000259" key="2">
    <source>
        <dbReference type="Pfam" id="PF01048"/>
    </source>
</evidence>
<dbReference type="PANTHER" id="PTHR21234">
    <property type="entry name" value="PURINE NUCLEOSIDE PHOSPHORYLASE"/>
    <property type="match status" value="1"/>
</dbReference>
<feature type="domain" description="Nucleoside phosphorylase" evidence="2">
    <location>
        <begin position="78"/>
        <end position="275"/>
    </location>
</feature>
<sequence length="307" mass="33587">MMMGSGMSESKCWFNIQLLMLMLLVQQSMQLRWNHPLHEVVDQINRHGGPYVGLVLAFLAEERPLLASRLFVPDSDFPVNAAITPEILLQAFDVRGVVHYGIAGGTDTSLNVGDVGVANYFAFTSSWKWTQFGSTDRGELKFGAYNLPSAGGNLLAELQFTPVQLFSNGKAMEELFWLPVDPHWYQLAIQLKGLKLQRCLNETLCLPKQPKVVLGLRGSTANVFLANEAYAKFLLQQFNISIADEESASVLMTSLSNGVPCIVFRGVSDVAGGDHLALAGLSSLAAVNSFTVAAKFVQLIARKKATF</sequence>
<feature type="signal peptide" evidence="1">
    <location>
        <begin position="1"/>
        <end position="30"/>
    </location>
</feature>
<evidence type="ECO:0000313" key="4">
    <source>
        <dbReference type="Proteomes" id="UP001153076"/>
    </source>
</evidence>
<dbReference type="InterPro" id="IPR035994">
    <property type="entry name" value="Nucleoside_phosphorylase_sf"/>
</dbReference>